<organism evidence="2 3">
    <name type="scientific">Nonomuraea marmarensis</name>
    <dbReference type="NCBI Taxonomy" id="3351344"/>
    <lineage>
        <taxon>Bacteria</taxon>
        <taxon>Bacillati</taxon>
        <taxon>Actinomycetota</taxon>
        <taxon>Actinomycetes</taxon>
        <taxon>Streptosporangiales</taxon>
        <taxon>Streptosporangiaceae</taxon>
        <taxon>Nonomuraea</taxon>
    </lineage>
</organism>
<feature type="transmembrane region" description="Helical" evidence="1">
    <location>
        <begin position="54"/>
        <end position="73"/>
    </location>
</feature>
<feature type="transmembrane region" description="Helical" evidence="1">
    <location>
        <begin position="133"/>
        <end position="153"/>
    </location>
</feature>
<protein>
    <submittedName>
        <fullName evidence="2">Anthrone oxygenase family protein</fullName>
    </submittedName>
</protein>
<keyword evidence="1" id="KW-0812">Transmembrane</keyword>
<feature type="transmembrane region" description="Helical" evidence="1">
    <location>
        <begin position="80"/>
        <end position="98"/>
    </location>
</feature>
<dbReference type="Pfam" id="PF08592">
    <property type="entry name" value="Anthrone_oxy"/>
    <property type="match status" value="1"/>
</dbReference>
<dbReference type="InterPro" id="IPR013901">
    <property type="entry name" value="Anthrone_oxy"/>
</dbReference>
<gene>
    <name evidence="2" type="ORF">ACFLIM_25635</name>
</gene>
<comment type="caution">
    <text evidence="2">The sequence shown here is derived from an EMBL/GenBank/DDBJ whole genome shotgun (WGS) entry which is preliminary data.</text>
</comment>
<keyword evidence="1" id="KW-0472">Membrane</keyword>
<evidence type="ECO:0000313" key="2">
    <source>
        <dbReference type="EMBL" id="MFG1706581.1"/>
    </source>
</evidence>
<keyword evidence="3" id="KW-1185">Reference proteome</keyword>
<dbReference type="RefSeq" id="WP_393169564.1">
    <property type="nucleotide sequence ID" value="NZ_JBICRM010000016.1"/>
</dbReference>
<accession>A0ABW7AGZ7</accession>
<sequence>MVVLVLVPLALFGNGLAAGIMLSTVIGVVPWMLVQPYDKYVVATRFLWARYDPFMPIVNALTCVLDLVLIFVAPTVASRTLFAVAAGLLLVVMAISIIKNVPINRYVTSLDPDVRPADWERRDPRMRWRSWNLIRTVLALVAFGVNAGAATTLI</sequence>
<evidence type="ECO:0000313" key="3">
    <source>
        <dbReference type="Proteomes" id="UP001603978"/>
    </source>
</evidence>
<proteinExistence type="predicted"/>
<evidence type="ECO:0000256" key="1">
    <source>
        <dbReference type="SAM" id="Phobius"/>
    </source>
</evidence>
<name>A0ABW7AGZ7_9ACTN</name>
<dbReference type="Proteomes" id="UP001603978">
    <property type="component" value="Unassembled WGS sequence"/>
</dbReference>
<dbReference type="EMBL" id="JBICRM010000016">
    <property type="protein sequence ID" value="MFG1706581.1"/>
    <property type="molecule type" value="Genomic_DNA"/>
</dbReference>
<keyword evidence="1" id="KW-1133">Transmembrane helix</keyword>
<reference evidence="2 3" key="1">
    <citation type="submission" date="2024-10" db="EMBL/GenBank/DDBJ databases">
        <authorList>
            <person name="Topkara A.R."/>
            <person name="Saygin H."/>
        </authorList>
    </citation>
    <scope>NUCLEOTIDE SEQUENCE [LARGE SCALE GENOMIC DNA]</scope>
    <source>
        <strain evidence="2 3">M3C6</strain>
    </source>
</reference>